<dbReference type="Pfam" id="PF13520">
    <property type="entry name" value="AA_permease_2"/>
    <property type="match status" value="1"/>
</dbReference>
<comment type="subcellular location">
    <subcellularLocation>
        <location evidence="1">Membrane</location>
        <topology evidence="1">Multi-pass membrane protein</topology>
    </subcellularLocation>
</comment>
<comment type="caution">
    <text evidence="7">The sequence shown here is derived from an EMBL/GenBank/DDBJ whole genome shotgun (WGS) entry which is preliminary data.</text>
</comment>
<feature type="transmembrane region" description="Helical" evidence="6">
    <location>
        <begin position="439"/>
        <end position="459"/>
    </location>
</feature>
<feature type="transmembrane region" description="Helical" evidence="6">
    <location>
        <begin position="68"/>
        <end position="94"/>
    </location>
</feature>
<reference evidence="7 8" key="1">
    <citation type="submission" date="2018-06" db="EMBL/GenBank/DDBJ databases">
        <title>Genome analysis of cellulolytic fungus Trichoderma lentiforme CFAM-422.</title>
        <authorList>
            <person name="Steindorff A.S."/>
            <person name="Formighieri E.F."/>
            <person name="Midorikawa G.E.O."/>
            <person name="Tamietti M.S."/>
            <person name="Ramos E.Z."/>
            <person name="Silva A.S."/>
            <person name="Bon E.P.S."/>
            <person name="Mendes T.D."/>
            <person name="Damaso M.C.T."/>
            <person name="Favaro L.C.L."/>
        </authorList>
    </citation>
    <scope>NUCLEOTIDE SEQUENCE [LARGE SCALE GENOMIC DNA]</scope>
    <source>
        <strain evidence="7 8">CFAM-422</strain>
    </source>
</reference>
<dbReference type="EMBL" id="QLNT01000015">
    <property type="protein sequence ID" value="KAF3067908.1"/>
    <property type="molecule type" value="Genomic_DNA"/>
</dbReference>
<feature type="transmembrane region" description="Helical" evidence="6">
    <location>
        <begin position="269"/>
        <end position="292"/>
    </location>
</feature>
<dbReference type="AlphaFoldDB" id="A0A9P4XBR0"/>
<dbReference type="GO" id="GO:0016020">
    <property type="term" value="C:membrane"/>
    <property type="evidence" value="ECO:0007669"/>
    <property type="project" value="UniProtKB-SubCell"/>
</dbReference>
<feature type="transmembrane region" description="Helical" evidence="6">
    <location>
        <begin position="159"/>
        <end position="178"/>
    </location>
</feature>
<dbReference type="Gene3D" id="1.20.1740.10">
    <property type="entry name" value="Amino acid/polyamine transporter I"/>
    <property type="match status" value="1"/>
</dbReference>
<dbReference type="PANTHER" id="PTHR45649:SF19">
    <property type="entry name" value="TRANSPORTER, PUTATIVE (EUROFUNG)-RELATED"/>
    <property type="match status" value="1"/>
</dbReference>
<evidence type="ECO:0000256" key="4">
    <source>
        <dbReference type="ARBA" id="ARBA00022989"/>
    </source>
</evidence>
<evidence type="ECO:0000313" key="8">
    <source>
        <dbReference type="Proteomes" id="UP000801864"/>
    </source>
</evidence>
<evidence type="ECO:0000256" key="1">
    <source>
        <dbReference type="ARBA" id="ARBA00004141"/>
    </source>
</evidence>
<feature type="transmembrane region" description="Helical" evidence="6">
    <location>
        <begin position="227"/>
        <end position="248"/>
    </location>
</feature>
<organism evidence="7 8">
    <name type="scientific">Trichoderma lentiforme</name>
    <dbReference type="NCBI Taxonomy" id="1567552"/>
    <lineage>
        <taxon>Eukaryota</taxon>
        <taxon>Fungi</taxon>
        <taxon>Dikarya</taxon>
        <taxon>Ascomycota</taxon>
        <taxon>Pezizomycotina</taxon>
        <taxon>Sordariomycetes</taxon>
        <taxon>Hypocreomycetidae</taxon>
        <taxon>Hypocreales</taxon>
        <taxon>Hypocreaceae</taxon>
        <taxon>Trichoderma</taxon>
    </lineage>
</organism>
<evidence type="ECO:0000313" key="7">
    <source>
        <dbReference type="EMBL" id="KAF3067908.1"/>
    </source>
</evidence>
<accession>A0A9P4XBR0</accession>
<dbReference type="PANTHER" id="PTHR45649">
    <property type="entry name" value="AMINO-ACID PERMEASE BAT1"/>
    <property type="match status" value="1"/>
</dbReference>
<proteinExistence type="predicted"/>
<dbReference type="InterPro" id="IPR002293">
    <property type="entry name" value="AA/rel_permease1"/>
</dbReference>
<evidence type="ECO:0000256" key="3">
    <source>
        <dbReference type="ARBA" id="ARBA00022692"/>
    </source>
</evidence>
<dbReference type="Proteomes" id="UP000801864">
    <property type="component" value="Unassembled WGS sequence"/>
</dbReference>
<dbReference type="GO" id="GO:0022857">
    <property type="term" value="F:transmembrane transporter activity"/>
    <property type="evidence" value="ECO:0007669"/>
    <property type="project" value="InterPro"/>
</dbReference>
<feature type="transmembrane region" description="Helical" evidence="6">
    <location>
        <begin position="397"/>
        <end position="419"/>
    </location>
</feature>
<evidence type="ECO:0000256" key="2">
    <source>
        <dbReference type="ARBA" id="ARBA00022448"/>
    </source>
</evidence>
<feature type="transmembrane region" description="Helical" evidence="6">
    <location>
        <begin position="39"/>
        <end position="62"/>
    </location>
</feature>
<keyword evidence="8" id="KW-1185">Reference proteome</keyword>
<keyword evidence="3 6" id="KW-0812">Transmembrane</keyword>
<evidence type="ECO:0000256" key="5">
    <source>
        <dbReference type="ARBA" id="ARBA00023136"/>
    </source>
</evidence>
<feature type="transmembrane region" description="Helical" evidence="6">
    <location>
        <begin position="471"/>
        <end position="491"/>
    </location>
</feature>
<keyword evidence="4 6" id="KW-1133">Transmembrane helix</keyword>
<feature type="transmembrane region" description="Helical" evidence="6">
    <location>
        <begin position="115"/>
        <end position="139"/>
    </location>
</feature>
<feature type="transmembrane region" description="Helical" evidence="6">
    <location>
        <begin position="185"/>
        <end position="207"/>
    </location>
</feature>
<keyword evidence="5 6" id="KW-0472">Membrane</keyword>
<evidence type="ECO:0000256" key="6">
    <source>
        <dbReference type="SAM" id="Phobius"/>
    </source>
</evidence>
<name>A0A9P4XBR0_9HYPO</name>
<protein>
    <submittedName>
        <fullName evidence="7">Choline transport protein</fullName>
    </submittedName>
</protein>
<feature type="transmembrane region" description="Helical" evidence="6">
    <location>
        <begin position="318"/>
        <end position="338"/>
    </location>
</feature>
<gene>
    <name evidence="7" type="ORF">CFAM422_008694</name>
</gene>
<feature type="transmembrane region" description="Helical" evidence="6">
    <location>
        <begin position="367"/>
        <end position="391"/>
    </location>
</feature>
<keyword evidence="2" id="KW-0813">Transport</keyword>
<dbReference type="PIRSF" id="PIRSF006060">
    <property type="entry name" value="AA_transporter"/>
    <property type="match status" value="1"/>
</dbReference>
<sequence length="506" mass="55927">MPKNDGIAADTSIQLSQSHDSLRNGETVEMTKNLSTWTLIAIAFNVCNSWAGLAGSMGVALIQGGPMSLVYGFLISSSLYGCIALTMAELACVYPTAGGQYHFVSILAPSKYYRSLSYTCGMVTNFSWIAIGAAINMIFSEQLITLIMFYHPTFVPHPWHQFLLYQCFGLVILLYNLLALKKLPVTHYLGFFLCISVFFGSFFAMLIRSSPKAPSNFVWTTFINQTGWPDGVCFMSSLLTTCFIYSGLDASLHLAEEVPNPRIAVPRACLGAIAIGFLTAFAYLIAMLYSIVDLDSIINFDGFLPFELNRQALRSDSGAIAILILSIVMTFFILNAVLQTASRLTWALAKDDALMFSSILQKLHPSLGVPVSSLLVNAVSLALCGCIYLASSTAFNAILGSCVVLQQWSFLMPTVLLIYRQRSEQFLPRDRTFRLQGWIGWLVNIWVIVVILAAMVFFFLPPILPVSANTMNYNCVIILVVFLLSAANWHLYAKRHYGGPRVILHS</sequence>